<feature type="region of interest" description="Disordered" evidence="1">
    <location>
        <begin position="1153"/>
        <end position="1196"/>
    </location>
</feature>
<dbReference type="SUPFAM" id="SSF48371">
    <property type="entry name" value="ARM repeat"/>
    <property type="match status" value="1"/>
</dbReference>
<evidence type="ECO:0000313" key="3">
    <source>
        <dbReference type="EMBL" id="OAX41633.1"/>
    </source>
</evidence>
<dbReference type="Proteomes" id="UP000092154">
    <property type="component" value="Unassembled WGS sequence"/>
</dbReference>
<feature type="compositionally biased region" description="Polar residues" evidence="1">
    <location>
        <begin position="171"/>
        <end position="184"/>
    </location>
</feature>
<feature type="compositionally biased region" description="Polar residues" evidence="1">
    <location>
        <begin position="88"/>
        <end position="102"/>
    </location>
</feature>
<dbReference type="STRING" id="1314800.A0A1B7N9U3"/>
<dbReference type="PANTHER" id="PTHR31781:SF1">
    <property type="entry name" value="PROTEIN UNC-80 HOMOLOG"/>
    <property type="match status" value="1"/>
</dbReference>
<dbReference type="GO" id="GO:0055080">
    <property type="term" value="P:monoatomic cation homeostasis"/>
    <property type="evidence" value="ECO:0007669"/>
    <property type="project" value="TreeGrafter"/>
</dbReference>
<dbReference type="OrthoDB" id="5584001at2759"/>
<feature type="region of interest" description="Disordered" evidence="1">
    <location>
        <begin position="1976"/>
        <end position="1997"/>
    </location>
</feature>
<evidence type="ECO:0000313" key="4">
    <source>
        <dbReference type="Proteomes" id="UP000092154"/>
    </source>
</evidence>
<reference evidence="3 4" key="1">
    <citation type="submission" date="2016-06" db="EMBL/GenBank/DDBJ databases">
        <title>Comparative genomics of the ectomycorrhizal sister species Rhizopogon vinicolor and Rhizopogon vesiculosus (Basidiomycota: Boletales) reveals a divergence of the mating type B locus.</title>
        <authorList>
            <consortium name="DOE Joint Genome Institute"/>
            <person name="Mujic A.B."/>
            <person name="Kuo A."/>
            <person name="Tritt A."/>
            <person name="Lipzen A."/>
            <person name="Chen C."/>
            <person name="Johnson J."/>
            <person name="Sharma A."/>
            <person name="Barry K."/>
            <person name="Grigoriev I.V."/>
            <person name="Spatafora J.W."/>
        </authorList>
    </citation>
    <scope>NUCLEOTIDE SEQUENCE [LARGE SCALE GENOMIC DNA]</scope>
    <source>
        <strain evidence="3 4">AM-OR11-026</strain>
    </source>
</reference>
<accession>A0A1B7N9U3</accession>
<dbReference type="PANTHER" id="PTHR31781">
    <property type="entry name" value="UNC80"/>
    <property type="match status" value="1"/>
</dbReference>
<dbReference type="GO" id="GO:0034703">
    <property type="term" value="C:cation channel complex"/>
    <property type="evidence" value="ECO:0007669"/>
    <property type="project" value="TreeGrafter"/>
</dbReference>
<keyword evidence="4" id="KW-1185">Reference proteome</keyword>
<evidence type="ECO:0000256" key="1">
    <source>
        <dbReference type="SAM" id="MobiDB-lite"/>
    </source>
</evidence>
<dbReference type="InParanoid" id="A0A1B7N9U3"/>
<feature type="compositionally biased region" description="Basic and acidic residues" evidence="1">
    <location>
        <begin position="1982"/>
        <end position="1997"/>
    </location>
</feature>
<dbReference type="Pfam" id="PF20262">
    <property type="entry name" value="UNC80_C"/>
    <property type="match status" value="1"/>
</dbReference>
<dbReference type="EMBL" id="KV448175">
    <property type="protein sequence ID" value="OAX41633.1"/>
    <property type="molecule type" value="Genomic_DNA"/>
</dbReference>
<feature type="region of interest" description="Disordered" evidence="1">
    <location>
        <begin position="2182"/>
        <end position="2234"/>
    </location>
</feature>
<proteinExistence type="predicted"/>
<organism evidence="3 4">
    <name type="scientific">Rhizopogon vinicolor AM-OR11-026</name>
    <dbReference type="NCBI Taxonomy" id="1314800"/>
    <lineage>
        <taxon>Eukaryota</taxon>
        <taxon>Fungi</taxon>
        <taxon>Dikarya</taxon>
        <taxon>Basidiomycota</taxon>
        <taxon>Agaricomycotina</taxon>
        <taxon>Agaricomycetes</taxon>
        <taxon>Agaricomycetidae</taxon>
        <taxon>Boletales</taxon>
        <taxon>Suillineae</taxon>
        <taxon>Rhizopogonaceae</taxon>
        <taxon>Rhizopogon</taxon>
    </lineage>
</organism>
<feature type="compositionally biased region" description="Basic and acidic residues" evidence="1">
    <location>
        <begin position="1180"/>
        <end position="1189"/>
    </location>
</feature>
<dbReference type="InterPro" id="IPR016024">
    <property type="entry name" value="ARM-type_fold"/>
</dbReference>
<sequence length="2356" mass="260477">MTRSPKGIFEKSSGSSGMPGHQDLASRPHHPRPVGSRPLQRRIFSTDTHQPEGFVVTSRSSSSKSEVLASSVTEDGGSSQIHVGVPSKTRTWQLQVDNSSDGPFSDQHGSETWMEGPSVVSPTSYSVDDQRSARSVPGISSPSLQKKSFSTLSQAFKTSSSHSNPRPPATVTDSESSDSGAPTRTRSKVRWEQLREHVMAEPLPASPPSSPRMIPIPSRPHTPKLSRFPRLGFRQVVEHAREAAVDDSRGFADELLQICWSARVPDPARQGKHERDGTLGTIGSSLHLPFVSSTTLNSFATGSTLVQTQTTQKGLHIKRPPSTMSVGPNVSLVMLLHDVILRHASKNSTHLPHETLVLSTLLKPFLSRESNQDVDEDRWTAIEAFEVAVKTWRPTSDDLIVERCIWCCEAASIASFLRTRVLGVLTSLLFPRTGPIELQNAHEFLSLIQALVTTLLQIQEDRDAAIIRDMISQLRSGKCGSIAGFLAAAEVDGSPVMLVGVSESEVREALVAEAVVRCFDYGSVTMKRQVLHELLQEFWTPLPFSGSFSPMISAVRSRTVVTFAHAASRFCASVKPEEHLDMKSILNVVNLRIVPEMTCLTGKRASDARASVSRLLVELLHSASVAHELFRIICSLTAQLLEISDWKMSVEMMMQQFIAEGEWPTIIIILSALFLLPDKPRGKLLALSIPCLQERIVADPPPSPCPELTDILDKASRTCPQVFFKPLFTCAASSKALTIVNQLGVITALSVFLPDFWTRDTEMILVALMNDSAVILQPGSIRGWAQAKLGQAIIIIELIARVKAVPRINRDISYSEDSVIVITRVFSILEARLGVLLEAKERTTLLPLSMRLFYMVLFTEIRLLTRSVKRPTWLQSSISWLLQSCVGAVVDEDGPLIVDEDVFSDVSRVLDQVKDMYSSAEDSLRVSHQRRSTMVLSSSTNGISGDGTERMTVLIDVLRERMLLLSCLPRSVTPQALSLLVVISVCLTSEEYLLVGPFLWTRCFDWAEPQAVLSTSFLVMQCAEKAPQSIVEFIRNDLQNADNTVKVTAIRRLNMLVNMRFQILSQPFLLDRNRRRPFKLARDPLPFVPTDIGSSLFVQEEDDADIGDLPKELRKRLAEVGWLDEKRPTDQKREWIRTPLSLLPSHVQGRNIGATERLQSSPVLTPISTPTKPRSNSDTSDGHLSRRSSDPTNRGVKRRAVFVPTLATLFPLLVSLTLDSCVDVSSAARDSAMDLLRHEPALLIRPILDLLASNDEEAATTAVRGLLHLNQHLPPAMVHYTFNHLAGYLKLVAREVTPKDALRSFALAVALLSNLATQVSEMSIREIRRAKMDLFLIPSGSLWFTSSAPSGPMFPNAIPPSENPSEIPPSLMSITIIRVAQNRLFLSMLKRNPQDVQVIRKNMAHLVLPSTDTSTAGRFLELSDFIPRKLYAQRAGPEPLLTTLSLMLSRSYLLLIAQIFRSMSRHLSDRSELAVFIDDLNRILLAHGDDIGIVSQSLIALNVASARFRRLFTSGGTYSLFMLSVVKVYTEQEHNQRIRQAIEYTISRFYAFHQEAFVFQTLDVVVHALLEPTCDSSWLMKGVYRMLSSLNRNNAMVGPDASGIRNVNRLQEKEALLVTTADEKPQTFMAAIRRVGSQDSQQLIINLPEEYETRSLDMDNLARLLLTVIGHDPSITRAQNFLSLLRLSTTALYNASRSARSVLREGIDAVGTIVLRVAAKAKLPESLTMQSVGGLNVEASQEEALVDKLHKKSKAPCDLATMRIEYLRLALAFIKVGGQLPHSATQKIFDIARVLLREATHAENEVADFLCQYSKASLVDRSPSPKEANSFLEDLVPIMSAYGSTINFAGVYEAISHLTSNSQLTNDAIFSGSVVKQICRSGLESPGTWNSEHKESSMVSLLAKAITFRKADVVAEIEKQPPSYKFLSGVVFRLVLSLETSTVGDHDTWLRDARTSAWLRLLSYAMVACEKLDRSQQSASPLERRKSDDKHRSGSHDKERVLTLVTAIQIIKVIIVRAGDDLSASLPATWARLAALFRSLVSDGDARFAIESFDQSAPPSPIHSPRSSYSAASFDPFLTPSVSFNAHRSCSPGKLRVIDYMLWSLLELLSRYHTPLVLQLKLLSQEKVALLDEQLRSLQSGLHHPPGHRPASVFSKPRMRLSSVHSAVSPFIANSSPISFNPGRTSLRPPALESTPRRAGFERSPTASPGSAQPRIVHLGPTTPDSHRSASSNEDVRMLTMSALVKTGHLVRATYRRVRLVQACLGYDLLLPLPAEFERPLPAAFESASTTDDTVGPGGHLTEEAGGKWTMKQAVDALVNEMHDLELEFCGQEAWREVLDESIVVVEPDVNESGIF</sequence>
<name>A0A1B7N9U3_9AGAM</name>
<feature type="compositionally biased region" description="Polar residues" evidence="1">
    <location>
        <begin position="1157"/>
        <end position="1179"/>
    </location>
</feature>
<feature type="compositionally biased region" description="Polar residues" evidence="1">
    <location>
        <begin position="138"/>
        <end position="164"/>
    </location>
</feature>
<dbReference type="GO" id="GO:0005261">
    <property type="term" value="F:monoatomic cation channel activity"/>
    <property type="evidence" value="ECO:0007669"/>
    <property type="project" value="TreeGrafter"/>
</dbReference>
<feature type="domain" description="Protein UNC80 C-terminal" evidence="2">
    <location>
        <begin position="1442"/>
        <end position="1582"/>
    </location>
</feature>
<feature type="region of interest" description="Disordered" evidence="1">
    <location>
        <begin position="1"/>
        <end position="189"/>
    </location>
</feature>
<evidence type="ECO:0000259" key="2">
    <source>
        <dbReference type="Pfam" id="PF20262"/>
    </source>
</evidence>
<gene>
    <name evidence="3" type="ORF">K503DRAFT_854517</name>
</gene>
<protein>
    <recommendedName>
        <fullName evidence="2">Protein UNC80 C-terminal domain-containing protein</fullName>
    </recommendedName>
</protein>
<dbReference type="InterPro" id="IPR046460">
    <property type="entry name" value="UNC80_C"/>
</dbReference>
<feature type="compositionally biased region" description="Low complexity" evidence="1">
    <location>
        <begin position="55"/>
        <end position="72"/>
    </location>
</feature>